<dbReference type="OrthoDB" id="4568714at2"/>
<dbReference type="Gene3D" id="3.50.50.60">
    <property type="entry name" value="FAD/NAD(P)-binding domain"/>
    <property type="match status" value="1"/>
</dbReference>
<dbReference type="KEGG" id="git:C6V83_10815"/>
<dbReference type="PANTHER" id="PTHR13789">
    <property type="entry name" value="MONOOXYGENASE"/>
    <property type="match status" value="1"/>
</dbReference>
<dbReference type="InterPro" id="IPR050493">
    <property type="entry name" value="FAD-dep_Monooxygenase_BioMet"/>
</dbReference>
<dbReference type="InterPro" id="IPR036188">
    <property type="entry name" value="FAD/NAD-bd_sf"/>
</dbReference>
<dbReference type="GO" id="GO:0004497">
    <property type="term" value="F:monooxygenase activity"/>
    <property type="evidence" value="ECO:0007669"/>
    <property type="project" value="UniProtKB-KW"/>
</dbReference>
<dbReference type="EMBL" id="CP027433">
    <property type="protein sequence ID" value="AVM02173.1"/>
    <property type="molecule type" value="Genomic_DNA"/>
</dbReference>
<keyword evidence="5" id="KW-1185">Reference proteome</keyword>
<dbReference type="PRINTS" id="PR00420">
    <property type="entry name" value="RNGMNOXGNASE"/>
</dbReference>
<feature type="domain" description="FAD-binding" evidence="3">
    <location>
        <begin position="2"/>
        <end position="330"/>
    </location>
</feature>
<dbReference type="Pfam" id="PF01494">
    <property type="entry name" value="FAD_binding_3"/>
    <property type="match status" value="1"/>
</dbReference>
<evidence type="ECO:0000256" key="2">
    <source>
        <dbReference type="ARBA" id="ARBA00023033"/>
    </source>
</evidence>
<proteinExistence type="predicted"/>
<dbReference type="PANTHER" id="PTHR13789:SF309">
    <property type="entry name" value="PUTATIVE (AFU_ORTHOLOGUE AFUA_6G14510)-RELATED"/>
    <property type="match status" value="1"/>
</dbReference>
<sequence length="374" mass="39987">MRVLVVGAGVGGLASAGALRRAGAEVTVVERTDRFGRVGAGLSLFGNGFRALEALGLDTAVRAVVAPTAPEGQSGIRRPDGRWLVRGAPTATRDLRIADRTELHGALLAAAIGVDVRTGVDVATAHDDGVVTAGGDRMGGYDLVVGADGLRSRVRRGWPHDASVAYAGYGAWRGIAPYGRPLRAHGETVGRGKRFGMVPLRDGRVYWFAVVNADRTERPAVEALESGFASWHRPIPELIASTAASQISYLPIEYLSEPPPSYVLRRRVLLGDAAHAMPPDLGQGANQALEDAAVLVRELTPAIRTQDPAAIPQALLRYDRRRRPRSRRIAWQAALIGRVMQSSGPLGVVRDAALRTIPDRAVTRQAARLQDWAP</sequence>
<keyword evidence="2" id="KW-0503">Monooxygenase</keyword>
<evidence type="ECO:0000256" key="1">
    <source>
        <dbReference type="ARBA" id="ARBA00023002"/>
    </source>
</evidence>
<dbReference type="Proteomes" id="UP000239814">
    <property type="component" value="Chromosome"/>
</dbReference>
<evidence type="ECO:0000313" key="4">
    <source>
        <dbReference type="EMBL" id="AVM02173.1"/>
    </source>
</evidence>
<evidence type="ECO:0000313" key="5">
    <source>
        <dbReference type="Proteomes" id="UP000239814"/>
    </source>
</evidence>
<keyword evidence="1" id="KW-0560">Oxidoreductase</keyword>
<gene>
    <name evidence="4" type="ORF">C6V83_10815</name>
</gene>
<evidence type="ECO:0000259" key="3">
    <source>
        <dbReference type="Pfam" id="PF01494"/>
    </source>
</evidence>
<dbReference type="SUPFAM" id="SSF51905">
    <property type="entry name" value="FAD/NAD(P)-binding domain"/>
    <property type="match status" value="1"/>
</dbReference>
<protein>
    <submittedName>
        <fullName evidence="4">Oxidoreductase</fullName>
    </submittedName>
</protein>
<accession>A0A2S0KKH9</accession>
<dbReference type="GO" id="GO:0071949">
    <property type="term" value="F:FAD binding"/>
    <property type="evidence" value="ECO:0007669"/>
    <property type="project" value="InterPro"/>
</dbReference>
<dbReference type="AlphaFoldDB" id="A0A2S0KKH9"/>
<organism evidence="4 5">
    <name type="scientific">Gordonia iterans</name>
    <dbReference type="NCBI Taxonomy" id="1004901"/>
    <lineage>
        <taxon>Bacteria</taxon>
        <taxon>Bacillati</taxon>
        <taxon>Actinomycetota</taxon>
        <taxon>Actinomycetes</taxon>
        <taxon>Mycobacteriales</taxon>
        <taxon>Gordoniaceae</taxon>
        <taxon>Gordonia</taxon>
    </lineage>
</organism>
<dbReference type="InterPro" id="IPR002938">
    <property type="entry name" value="FAD-bd"/>
</dbReference>
<name>A0A2S0KKH9_9ACTN</name>
<reference evidence="4 5" key="1">
    <citation type="submission" date="2018-03" db="EMBL/GenBank/DDBJ databases">
        <title>Characteristics and genome of n-alkane degrading marine bacteria Gordonia iterans isolated from crude oil contaminated in Tae-an, South Korea.</title>
        <authorList>
            <person name="Lee S.-S."/>
            <person name="Kim H."/>
        </authorList>
    </citation>
    <scope>NUCLEOTIDE SEQUENCE [LARGE SCALE GENOMIC DNA]</scope>
    <source>
        <strain evidence="4 5">Co17</strain>
    </source>
</reference>